<dbReference type="GO" id="GO:0030272">
    <property type="term" value="F:5-formyltetrahydrofolate cyclo-ligase activity"/>
    <property type="evidence" value="ECO:0007669"/>
    <property type="project" value="UniProtKB-EC"/>
</dbReference>
<dbReference type="AlphaFoldDB" id="A0A7H9BBG4"/>
<comment type="catalytic activity">
    <reaction evidence="4">
        <text>(6S)-5-formyl-5,6,7,8-tetrahydrofolate + ATP = (6R)-5,10-methenyltetrahydrofolate + ADP + phosphate</text>
        <dbReference type="Rhea" id="RHEA:10488"/>
        <dbReference type="ChEBI" id="CHEBI:30616"/>
        <dbReference type="ChEBI" id="CHEBI:43474"/>
        <dbReference type="ChEBI" id="CHEBI:57455"/>
        <dbReference type="ChEBI" id="CHEBI:57457"/>
        <dbReference type="ChEBI" id="CHEBI:456216"/>
        <dbReference type="EC" id="6.3.3.2"/>
    </reaction>
</comment>
<protein>
    <recommendedName>
        <fullName evidence="5">5-formyltetrahydrofolate cyclo-ligase</fullName>
        <ecNumber evidence="5">6.3.3.2</ecNumber>
    </recommendedName>
</protein>
<dbReference type="PANTHER" id="PTHR23407">
    <property type="entry name" value="ATPASE INHIBITOR/5-FORMYLTETRAHYDROFOLATE CYCLO-LIGASE"/>
    <property type="match status" value="1"/>
</dbReference>
<evidence type="ECO:0000256" key="1">
    <source>
        <dbReference type="ARBA" id="ARBA00010638"/>
    </source>
</evidence>
<dbReference type="Gene3D" id="3.40.50.10420">
    <property type="entry name" value="NagB/RpiA/CoA transferase-like"/>
    <property type="match status" value="1"/>
</dbReference>
<feature type="binding site" evidence="6">
    <location>
        <begin position="151"/>
        <end position="159"/>
    </location>
    <ligand>
        <name>ATP</name>
        <dbReference type="ChEBI" id="CHEBI:30616"/>
    </ligand>
</feature>
<keyword evidence="2 6" id="KW-0547">Nucleotide-binding</keyword>
<dbReference type="GO" id="GO:0005739">
    <property type="term" value="C:mitochondrion"/>
    <property type="evidence" value="ECO:0007669"/>
    <property type="project" value="TreeGrafter"/>
</dbReference>
<dbReference type="RefSeq" id="XP_037146827.1">
    <property type="nucleotide sequence ID" value="XM_037290932.1"/>
</dbReference>
<dbReference type="OrthoDB" id="2015992at2759"/>
<dbReference type="GO" id="GO:0009396">
    <property type="term" value="P:folic acid-containing compound biosynthetic process"/>
    <property type="evidence" value="ECO:0007669"/>
    <property type="project" value="TreeGrafter"/>
</dbReference>
<accession>A0A7H9BBG4</accession>
<keyword evidence="8" id="KW-1185">Reference proteome</keyword>
<dbReference type="GO" id="GO:0005524">
    <property type="term" value="F:ATP binding"/>
    <property type="evidence" value="ECO:0007669"/>
    <property type="project" value="UniProtKB-KW"/>
</dbReference>
<dbReference type="GO" id="GO:0035999">
    <property type="term" value="P:tetrahydrofolate interconversion"/>
    <property type="evidence" value="ECO:0007669"/>
    <property type="project" value="TreeGrafter"/>
</dbReference>
<dbReference type="PIRSF" id="PIRSF006806">
    <property type="entry name" value="FTHF_cligase"/>
    <property type="match status" value="1"/>
</dbReference>
<name>A0A7H9BBG4_ZYGMR</name>
<dbReference type="Pfam" id="PF01812">
    <property type="entry name" value="5-FTHF_cyc-lig"/>
    <property type="match status" value="1"/>
</dbReference>
<dbReference type="InterPro" id="IPR037171">
    <property type="entry name" value="NagB/RpiA_transferase-like"/>
</dbReference>
<gene>
    <name evidence="7" type="ORF">HG535_0H04290</name>
</gene>
<evidence type="ECO:0000256" key="5">
    <source>
        <dbReference type="ARBA" id="ARBA00038966"/>
    </source>
</evidence>
<sequence length="216" mass="24791">MTDKRLLRKKIGLILRNVSSQEIERQSRNITNSVIPLLRTCRSVACYMSMESGEVATQYLLKHLFDEGKTVYLPRCTSTEETGHVVLREPKRNYPHLTFHKMQSWQQIQELKPQGKYRLREPAREHPDPLPAQLDVVLVPGVAFSLKNGGRLGHGGGYYDDFFRRYKLQHNGGKPLLIGLSLNEQIVEGIDLEIHDQKMDCIVTGDGDIRWVELPK</sequence>
<evidence type="ECO:0000256" key="6">
    <source>
        <dbReference type="PIRSR" id="PIRSR006806-1"/>
    </source>
</evidence>
<organism evidence="7 8">
    <name type="scientific">Zygotorulaspora mrakii</name>
    <name type="common">Zygosaccharomyces mrakii</name>
    <dbReference type="NCBI Taxonomy" id="42260"/>
    <lineage>
        <taxon>Eukaryota</taxon>
        <taxon>Fungi</taxon>
        <taxon>Dikarya</taxon>
        <taxon>Ascomycota</taxon>
        <taxon>Saccharomycotina</taxon>
        <taxon>Saccharomycetes</taxon>
        <taxon>Saccharomycetales</taxon>
        <taxon>Saccharomycetaceae</taxon>
        <taxon>Zygotorulaspora</taxon>
    </lineage>
</organism>
<evidence type="ECO:0000256" key="2">
    <source>
        <dbReference type="ARBA" id="ARBA00022741"/>
    </source>
</evidence>
<evidence type="ECO:0000256" key="3">
    <source>
        <dbReference type="ARBA" id="ARBA00022840"/>
    </source>
</evidence>
<evidence type="ECO:0000313" key="8">
    <source>
        <dbReference type="Proteomes" id="UP000509704"/>
    </source>
</evidence>
<feature type="binding site" evidence="6">
    <location>
        <begin position="4"/>
        <end position="8"/>
    </location>
    <ligand>
        <name>ATP</name>
        <dbReference type="ChEBI" id="CHEBI:30616"/>
    </ligand>
</feature>
<dbReference type="EMBL" id="CP058611">
    <property type="protein sequence ID" value="QLG75102.1"/>
    <property type="molecule type" value="Genomic_DNA"/>
</dbReference>
<dbReference type="InterPro" id="IPR024185">
    <property type="entry name" value="FTHF_cligase-like_sf"/>
</dbReference>
<keyword evidence="3 6" id="KW-0067">ATP-binding</keyword>
<evidence type="ECO:0000256" key="4">
    <source>
        <dbReference type="ARBA" id="ARBA00036539"/>
    </source>
</evidence>
<dbReference type="GeneID" id="59238905"/>
<evidence type="ECO:0000313" key="7">
    <source>
        <dbReference type="EMBL" id="QLG75102.1"/>
    </source>
</evidence>
<dbReference type="Proteomes" id="UP000509704">
    <property type="component" value="Chromosome 8"/>
</dbReference>
<dbReference type="InterPro" id="IPR002698">
    <property type="entry name" value="FTHF_cligase"/>
</dbReference>
<feature type="binding site" evidence="6">
    <location>
        <position position="54"/>
    </location>
    <ligand>
        <name>substrate</name>
    </ligand>
</feature>
<reference evidence="7 8" key="1">
    <citation type="submission" date="2020-07" db="EMBL/GenBank/DDBJ databases">
        <title>The yeast mating-type switching endonuclease HO is a domesticated member of an unorthodox homing genetic element family.</title>
        <authorList>
            <person name="Coughlan A.Y."/>
            <person name="Lombardi L."/>
            <person name="Braun-Galleani S."/>
            <person name="Martos A.R."/>
            <person name="Galeote V."/>
            <person name="Bigey F."/>
            <person name="Dequin S."/>
            <person name="Byrne K.P."/>
            <person name="Wolfe K.H."/>
        </authorList>
    </citation>
    <scope>NUCLEOTIDE SEQUENCE [LARGE SCALE GENOMIC DNA]</scope>
    <source>
        <strain evidence="7 8">NRRL Y-6702</strain>
    </source>
</reference>
<dbReference type="PANTHER" id="PTHR23407:SF1">
    <property type="entry name" value="5-FORMYLTETRAHYDROFOLATE CYCLO-LIGASE"/>
    <property type="match status" value="1"/>
</dbReference>
<dbReference type="EC" id="6.3.3.2" evidence="5"/>
<feature type="binding site" evidence="6">
    <location>
        <position position="48"/>
    </location>
    <ligand>
        <name>substrate</name>
    </ligand>
</feature>
<proteinExistence type="inferred from homology"/>
<comment type="similarity">
    <text evidence="1">Belongs to the 5-formyltetrahydrofolate cyclo-ligase family.</text>
</comment>
<dbReference type="KEGG" id="zmk:HG535_0H04290"/>
<dbReference type="SUPFAM" id="SSF100950">
    <property type="entry name" value="NagB/RpiA/CoA transferase-like"/>
    <property type="match status" value="1"/>
</dbReference>